<dbReference type="Gramene" id="TraesCS6D02G000500.1">
    <property type="protein sequence ID" value="TraesCS6D02G000500.1.cds1"/>
    <property type="gene ID" value="TraesCS6D02G000500"/>
</dbReference>
<dbReference type="Proteomes" id="UP000019116">
    <property type="component" value="Chromosome 6D"/>
</dbReference>
<dbReference type="Gramene" id="TraesWEE_scaffold_094490_01G000200.1">
    <property type="protein sequence ID" value="TraesWEE_scaffold_094490_01G000200.1"/>
    <property type="gene ID" value="TraesWEE_scaffold_094490_01G000200"/>
</dbReference>
<evidence type="ECO:0000256" key="1">
    <source>
        <dbReference type="ARBA" id="ARBA00009995"/>
    </source>
</evidence>
<comment type="similarity">
    <text evidence="1 3">Belongs to the UDP-glycosyltransferase family.</text>
</comment>
<evidence type="ECO:0000256" key="2">
    <source>
        <dbReference type="ARBA" id="ARBA00022679"/>
    </source>
</evidence>
<dbReference type="PROSITE" id="PS00375">
    <property type="entry name" value="UDPGT"/>
    <property type="match status" value="1"/>
</dbReference>
<reference evidence="4" key="2">
    <citation type="submission" date="2018-10" db="UniProtKB">
        <authorList>
            <consortium name="EnsemblPlants"/>
        </authorList>
    </citation>
    <scope>IDENTIFICATION</scope>
</reference>
<dbReference type="Gramene" id="TraesPARA_EIv1.0_2225560.1">
    <property type="protein sequence ID" value="TraesPARA_EIv1.0_2225560.1.CDS1"/>
    <property type="gene ID" value="TraesPARA_EIv1.0_2225560"/>
</dbReference>
<dbReference type="Gramene" id="TraesRN6D0100001900.1">
    <property type="protein sequence ID" value="TraesRN6D0100001900.1"/>
    <property type="gene ID" value="TraesRN6D0100001900"/>
</dbReference>
<dbReference type="AlphaFoldDB" id="A0A3B6Q8L2"/>
<dbReference type="InterPro" id="IPR035595">
    <property type="entry name" value="UDP_glycos_trans_CS"/>
</dbReference>
<proteinExistence type="inferred from homology"/>
<sequence>MLCTWNGSIADELGVPCVTFSVMGAFSMLAVRHLADEVGNDDAVREVPRFPVPPIRIPRAELPNFLRTHHYSFINSLNSLQADCFGLAMNTSSDLEKPYCEIYRRQGYVKRAYFLGPVASLPLPAAAAAEERKEKDKKKNKCIIMDWLDSKPDHSVAYVSFGSMAHAKDAQLDELALGLDASGKSFLWVVRGKEDWNSPKGWEERVQVQDRGLIIRAWAPQTAILGHPAVGAFVTHCGWNSILETVAAGLPVLTWPVFFEQFITERQVTEVLGIGEPLWPDGAAAGLRSERNQEHEVVPGQNVARALTGFMGAGGRGDAARIKVMDLAAKARAAVAQGGSSHRDFHRLVDDLMAAAAAKRRTFMHPFSLSRTSICVSLIN</sequence>
<evidence type="ECO:0000256" key="3">
    <source>
        <dbReference type="RuleBase" id="RU003718"/>
    </source>
</evidence>
<dbReference type="PaxDb" id="4565-Traes_6DS_9C9165820.2"/>
<dbReference type="CDD" id="cd03784">
    <property type="entry name" value="GT1_Gtf-like"/>
    <property type="match status" value="1"/>
</dbReference>
<dbReference type="Gramene" id="TraesSTA6D03G03636030.1">
    <property type="protein sequence ID" value="TraesSTA6D03G03636030.1.CDS1"/>
    <property type="gene ID" value="TraesSTA6D03G03636030"/>
</dbReference>
<dbReference type="Gramene" id="TraesCS6D03G0001700.1">
    <property type="protein sequence ID" value="TraesCS6D03G0001700.1.CDS1"/>
    <property type="gene ID" value="TraesCS6D03G0001700"/>
</dbReference>
<protein>
    <submittedName>
        <fullName evidence="4">Uncharacterized protein</fullName>
    </submittedName>
</protein>
<dbReference type="OrthoDB" id="684629at2759"/>
<reference evidence="4" key="1">
    <citation type="submission" date="2018-08" db="EMBL/GenBank/DDBJ databases">
        <authorList>
            <person name="Rossello M."/>
        </authorList>
    </citation>
    <scope>NUCLEOTIDE SEQUENCE [LARGE SCALE GENOMIC DNA]</scope>
    <source>
        <strain evidence="4">cv. Chinese Spring</strain>
    </source>
</reference>
<dbReference type="FunFam" id="3.40.50.2000:FF:000063">
    <property type="entry name" value="Glycosyltransferase"/>
    <property type="match status" value="1"/>
</dbReference>
<dbReference type="PANTHER" id="PTHR48047:SF19">
    <property type="entry name" value="GLYCOSYLTRANSFERASE"/>
    <property type="match status" value="1"/>
</dbReference>
<dbReference type="STRING" id="4565.A0A3B6Q8L2"/>
<dbReference type="SMR" id="A0A3B6Q8L2"/>
<dbReference type="PANTHER" id="PTHR48047">
    <property type="entry name" value="GLYCOSYLTRANSFERASE"/>
    <property type="match status" value="1"/>
</dbReference>
<dbReference type="EnsemblPlants" id="TraesCS6D02G000500.1">
    <property type="protein sequence ID" value="TraesCS6D02G000500.1.cds1"/>
    <property type="gene ID" value="TraesCS6D02G000500"/>
</dbReference>
<dbReference type="GO" id="GO:0035251">
    <property type="term" value="F:UDP-glucosyltransferase activity"/>
    <property type="evidence" value="ECO:0000318"/>
    <property type="project" value="GO_Central"/>
</dbReference>
<dbReference type="SUPFAM" id="SSF53756">
    <property type="entry name" value="UDP-Glycosyltransferase/glycogen phosphorylase"/>
    <property type="match status" value="1"/>
</dbReference>
<dbReference type="Gramene" id="TraesARI6D03G03604660.1">
    <property type="protein sequence ID" value="TraesARI6D03G03604660.1.CDS1"/>
    <property type="gene ID" value="TraesARI6D03G03604660"/>
</dbReference>
<organism evidence="4">
    <name type="scientific">Triticum aestivum</name>
    <name type="common">Wheat</name>
    <dbReference type="NCBI Taxonomy" id="4565"/>
    <lineage>
        <taxon>Eukaryota</taxon>
        <taxon>Viridiplantae</taxon>
        <taxon>Streptophyta</taxon>
        <taxon>Embryophyta</taxon>
        <taxon>Tracheophyta</taxon>
        <taxon>Spermatophyta</taxon>
        <taxon>Magnoliopsida</taxon>
        <taxon>Liliopsida</taxon>
        <taxon>Poales</taxon>
        <taxon>Poaceae</taxon>
        <taxon>BOP clade</taxon>
        <taxon>Pooideae</taxon>
        <taxon>Triticodae</taxon>
        <taxon>Triticeae</taxon>
        <taxon>Triticinae</taxon>
        <taxon>Triticum</taxon>
    </lineage>
</organism>
<name>A0A3B6Q8L2_WHEAT</name>
<dbReference type="Pfam" id="PF00201">
    <property type="entry name" value="UDPGT"/>
    <property type="match status" value="1"/>
</dbReference>
<accession>A0A3B6Q8L2</accession>
<evidence type="ECO:0000313" key="4">
    <source>
        <dbReference type="EnsemblPlants" id="TraesCS6D02G000500.1.cds1"/>
    </source>
</evidence>
<dbReference type="Gramene" id="TraesCLE_scaffold_090355_01G000100.1">
    <property type="protein sequence ID" value="TraesCLE_scaffold_090355_01G000100.1"/>
    <property type="gene ID" value="TraesCLE_scaffold_090355_01G000100"/>
</dbReference>
<keyword evidence="5" id="KW-1185">Reference proteome</keyword>
<dbReference type="OMA" id="DRGHQAT"/>
<keyword evidence="3" id="KW-0328">Glycosyltransferase</keyword>
<evidence type="ECO:0000313" key="5">
    <source>
        <dbReference type="Proteomes" id="UP000019116"/>
    </source>
</evidence>
<keyword evidence="2 3" id="KW-0808">Transferase</keyword>
<dbReference type="InterPro" id="IPR002213">
    <property type="entry name" value="UDP_glucos_trans"/>
</dbReference>
<dbReference type="Gene3D" id="3.40.50.2000">
    <property type="entry name" value="Glycogen Phosphorylase B"/>
    <property type="match status" value="2"/>
</dbReference>